<comment type="caution">
    <text evidence="3">The sequence shown here is derived from an EMBL/GenBank/DDBJ whole genome shotgun (WGS) entry which is preliminary data.</text>
</comment>
<evidence type="ECO:0008006" key="5">
    <source>
        <dbReference type="Google" id="ProtNLM"/>
    </source>
</evidence>
<evidence type="ECO:0000313" key="4">
    <source>
        <dbReference type="Proteomes" id="UP000444316"/>
    </source>
</evidence>
<dbReference type="AlphaFoldDB" id="A0A845I5V5"/>
<proteinExistence type="predicted"/>
<organism evidence="3 4">
    <name type="scientific">Duganella fentianensis</name>
    <dbReference type="NCBI Taxonomy" id="2692177"/>
    <lineage>
        <taxon>Bacteria</taxon>
        <taxon>Pseudomonadati</taxon>
        <taxon>Pseudomonadota</taxon>
        <taxon>Betaproteobacteria</taxon>
        <taxon>Burkholderiales</taxon>
        <taxon>Oxalobacteraceae</taxon>
        <taxon>Telluria group</taxon>
        <taxon>Duganella</taxon>
    </lineage>
</organism>
<evidence type="ECO:0000256" key="1">
    <source>
        <dbReference type="ARBA" id="ARBA00023125"/>
    </source>
</evidence>
<dbReference type="SUPFAM" id="SSF56349">
    <property type="entry name" value="DNA breaking-rejoining enzymes"/>
    <property type="match status" value="1"/>
</dbReference>
<dbReference type="Proteomes" id="UP000444316">
    <property type="component" value="Unassembled WGS sequence"/>
</dbReference>
<dbReference type="InterPro" id="IPR013762">
    <property type="entry name" value="Integrase-like_cat_sf"/>
</dbReference>
<dbReference type="GO" id="GO:0003677">
    <property type="term" value="F:DNA binding"/>
    <property type="evidence" value="ECO:0007669"/>
    <property type="project" value="UniProtKB-KW"/>
</dbReference>
<dbReference type="InterPro" id="IPR011010">
    <property type="entry name" value="DNA_brk_join_enz"/>
</dbReference>
<keyword evidence="2" id="KW-0233">DNA recombination</keyword>
<reference evidence="3" key="1">
    <citation type="submission" date="2019-12" db="EMBL/GenBank/DDBJ databases">
        <title>Novel species isolated from a subtropical stream in China.</title>
        <authorList>
            <person name="Lu H."/>
        </authorList>
    </citation>
    <scope>NUCLEOTIDE SEQUENCE [LARGE SCALE GENOMIC DNA]</scope>
    <source>
        <strain evidence="3">FT93W</strain>
    </source>
</reference>
<gene>
    <name evidence="3" type="ORF">GTP23_21400</name>
</gene>
<evidence type="ECO:0000256" key="2">
    <source>
        <dbReference type="ARBA" id="ARBA00023172"/>
    </source>
</evidence>
<dbReference type="Gene3D" id="1.10.443.10">
    <property type="entry name" value="Intergrase catalytic core"/>
    <property type="match status" value="1"/>
</dbReference>
<dbReference type="InterPro" id="IPR010998">
    <property type="entry name" value="Integrase_recombinase_N"/>
</dbReference>
<keyword evidence="1" id="KW-0238">DNA-binding</keyword>
<sequence length="420" mass="47445">MGSGREKLHGILSTILAENAHKRTNGRVASDRTTTAYGEVLRMGFDVLYEIGYRIENPRNINETHIKALCEYWHGKNKAISTIQDYLSKFRIFSGWIGKKGMVKSLPDYLPNIPKQELRVTKVAKVSKGWTENGVNISEKIALAENIDKRFSLMLRMMLAFGLRRKEVMHTRVWKADHGNKLVIYPGEAKGGRPRDIFIDNNDQRQVLDYVKSQVGKTEPLGWHTKENGTIASLAYNIKRYNRLMASIGITKLKDGVTGHGLRAQYAENSALIAGLIPPTLGGSANQMEKDVLDLKRAQISELLGHSRIIVTAAYYGAFKYKTGAPIDRLALFQINMETALNKIPPTTLLNVPEEHKAHCRKMVEELEEFDVCTTIKHIHYLWEQHSKRFASPWASPQHSNLAALQVVAMRLNGEKVDDQ</sequence>
<protein>
    <recommendedName>
        <fullName evidence="5">Tyrosine-type recombinase/integrase</fullName>
    </recommendedName>
</protein>
<dbReference type="Gene3D" id="1.10.150.130">
    <property type="match status" value="1"/>
</dbReference>
<name>A0A845I5V5_9BURK</name>
<accession>A0A845I5V5</accession>
<dbReference type="EMBL" id="WWCL01000006">
    <property type="protein sequence ID" value="MYN47605.1"/>
    <property type="molecule type" value="Genomic_DNA"/>
</dbReference>
<evidence type="ECO:0000313" key="3">
    <source>
        <dbReference type="EMBL" id="MYN47605.1"/>
    </source>
</evidence>
<dbReference type="RefSeq" id="WP_161036999.1">
    <property type="nucleotide sequence ID" value="NZ_WWCL01000006.1"/>
</dbReference>
<dbReference type="GO" id="GO:0006310">
    <property type="term" value="P:DNA recombination"/>
    <property type="evidence" value="ECO:0007669"/>
    <property type="project" value="UniProtKB-KW"/>
</dbReference>
<keyword evidence="4" id="KW-1185">Reference proteome</keyword>
<dbReference type="CDD" id="cd00397">
    <property type="entry name" value="DNA_BRE_C"/>
    <property type="match status" value="1"/>
</dbReference>
<dbReference type="GO" id="GO:0015074">
    <property type="term" value="P:DNA integration"/>
    <property type="evidence" value="ECO:0007669"/>
    <property type="project" value="InterPro"/>
</dbReference>